<dbReference type="EMBL" id="PVTF01000008">
    <property type="protein sequence ID" value="PRY38950.1"/>
    <property type="molecule type" value="Genomic_DNA"/>
</dbReference>
<dbReference type="OrthoDB" id="9782160at2"/>
<evidence type="ECO:0000259" key="3">
    <source>
        <dbReference type="Pfam" id="PF01494"/>
    </source>
</evidence>
<dbReference type="InterPro" id="IPR002938">
    <property type="entry name" value="FAD-bd"/>
</dbReference>
<dbReference type="NCBIfam" id="NF005313">
    <property type="entry name" value="PRK06847.1"/>
    <property type="match status" value="1"/>
</dbReference>
<accession>A0A2T0SZW0</accession>
<dbReference type="PANTHER" id="PTHR13789:SF309">
    <property type="entry name" value="PUTATIVE (AFU_ORTHOLOGUE AFUA_6G14510)-RELATED"/>
    <property type="match status" value="1"/>
</dbReference>
<keyword evidence="1" id="KW-0560">Oxidoreductase</keyword>
<dbReference type="Gene3D" id="3.50.50.60">
    <property type="entry name" value="FAD/NAD(P)-binding domain"/>
    <property type="match status" value="1"/>
</dbReference>
<dbReference type="InterPro" id="IPR036188">
    <property type="entry name" value="FAD/NAD-bd_sf"/>
</dbReference>
<keyword evidence="2" id="KW-0503">Monooxygenase</keyword>
<sequence length="375" mass="39782">MTAVGSVLVVGGGPAGTAAAILLADAGIAVDLVEVAPDVTATGSGITVQENALRVLRDLGVWPLVEQTGYAFNGIGMRAPDAHGTLLFETPEIPGASGLPATVGMYRPDLARILVDRAAALGVKIRFGTTVVGLEQDDEGVDATFSDSSRGRYDLVVGADGVRSSVRGLIGIELRTRSTGMGIWRAFTSRPASVTRTDLYYGGPSYIAGYCPTGDDSLYAYLVEDAQDRSALSPNERLAVMRGLAEHYHGPWDDIRALLVDPTRINYTWFETHLLDGAWNRGRVVLIGDAVHTCPPTVAQGAALALEDAAVLVELLLAADTVDEGLWAAFTERRLERVRTVVDASVQLGQWLLDGERGDVPGLMRTVAETVGRPA</sequence>
<evidence type="ECO:0000256" key="2">
    <source>
        <dbReference type="ARBA" id="ARBA00023033"/>
    </source>
</evidence>
<dbReference type="Pfam" id="PF01494">
    <property type="entry name" value="FAD_binding_3"/>
    <property type="match status" value="1"/>
</dbReference>
<evidence type="ECO:0000256" key="1">
    <source>
        <dbReference type="ARBA" id="ARBA00023002"/>
    </source>
</evidence>
<dbReference type="InterPro" id="IPR050493">
    <property type="entry name" value="FAD-dep_Monooxygenase_BioMet"/>
</dbReference>
<organism evidence="4 5">
    <name type="scientific">Umezawaea tangerina</name>
    <dbReference type="NCBI Taxonomy" id="84725"/>
    <lineage>
        <taxon>Bacteria</taxon>
        <taxon>Bacillati</taxon>
        <taxon>Actinomycetota</taxon>
        <taxon>Actinomycetes</taxon>
        <taxon>Pseudonocardiales</taxon>
        <taxon>Pseudonocardiaceae</taxon>
        <taxon>Umezawaea</taxon>
    </lineage>
</organism>
<comment type="caution">
    <text evidence="4">The sequence shown here is derived from an EMBL/GenBank/DDBJ whole genome shotgun (WGS) entry which is preliminary data.</text>
</comment>
<dbReference type="SUPFAM" id="SSF51905">
    <property type="entry name" value="FAD/NAD(P)-binding domain"/>
    <property type="match status" value="1"/>
</dbReference>
<reference evidence="4 5" key="1">
    <citation type="submission" date="2018-03" db="EMBL/GenBank/DDBJ databases">
        <title>Genomic Encyclopedia of Archaeal and Bacterial Type Strains, Phase II (KMG-II): from individual species to whole genera.</title>
        <authorList>
            <person name="Goeker M."/>
        </authorList>
    </citation>
    <scope>NUCLEOTIDE SEQUENCE [LARGE SCALE GENOMIC DNA]</scope>
    <source>
        <strain evidence="4 5">DSM 44720</strain>
    </source>
</reference>
<keyword evidence="5" id="KW-1185">Reference proteome</keyword>
<proteinExistence type="predicted"/>
<dbReference type="PRINTS" id="PR00420">
    <property type="entry name" value="RNGMNOXGNASE"/>
</dbReference>
<name>A0A2T0SZW0_9PSEU</name>
<dbReference type="PANTHER" id="PTHR13789">
    <property type="entry name" value="MONOOXYGENASE"/>
    <property type="match status" value="1"/>
</dbReference>
<feature type="domain" description="FAD-binding" evidence="3">
    <location>
        <begin position="6"/>
        <end position="345"/>
    </location>
</feature>
<protein>
    <submittedName>
        <fullName evidence="4">2-polyprenyl-6-methoxyphenol hydroxylase-like FAD-dependent oxidoreductase</fullName>
    </submittedName>
</protein>
<dbReference type="Proteomes" id="UP000239494">
    <property type="component" value="Unassembled WGS sequence"/>
</dbReference>
<dbReference type="GO" id="GO:0004497">
    <property type="term" value="F:monooxygenase activity"/>
    <property type="evidence" value="ECO:0007669"/>
    <property type="project" value="UniProtKB-KW"/>
</dbReference>
<evidence type="ECO:0000313" key="4">
    <source>
        <dbReference type="EMBL" id="PRY38950.1"/>
    </source>
</evidence>
<dbReference type="RefSeq" id="WP_106190326.1">
    <property type="nucleotide sequence ID" value="NZ_PVTF01000008.1"/>
</dbReference>
<dbReference type="AlphaFoldDB" id="A0A2T0SZW0"/>
<evidence type="ECO:0000313" key="5">
    <source>
        <dbReference type="Proteomes" id="UP000239494"/>
    </source>
</evidence>
<dbReference type="GO" id="GO:0071949">
    <property type="term" value="F:FAD binding"/>
    <property type="evidence" value="ECO:0007669"/>
    <property type="project" value="InterPro"/>
</dbReference>
<gene>
    <name evidence="4" type="ORF">CLV43_108350</name>
</gene>